<organism evidence="3 4">
    <name type="scientific">Raphanus sativus</name>
    <name type="common">Radish</name>
    <name type="synonym">Raphanus raphanistrum var. sativus</name>
    <dbReference type="NCBI Taxonomy" id="3726"/>
    <lineage>
        <taxon>Eukaryota</taxon>
        <taxon>Viridiplantae</taxon>
        <taxon>Streptophyta</taxon>
        <taxon>Embryophyta</taxon>
        <taxon>Tracheophyta</taxon>
        <taxon>Spermatophyta</taxon>
        <taxon>Magnoliopsida</taxon>
        <taxon>eudicotyledons</taxon>
        <taxon>Gunneridae</taxon>
        <taxon>Pentapetalae</taxon>
        <taxon>rosids</taxon>
        <taxon>malvids</taxon>
        <taxon>Brassicales</taxon>
        <taxon>Brassicaceae</taxon>
        <taxon>Brassiceae</taxon>
        <taxon>Raphanus</taxon>
    </lineage>
</organism>
<reference evidence="3" key="1">
    <citation type="journal article" date="2019" name="Database">
        <title>The radish genome database (RadishGD): an integrated information resource for radish genomics.</title>
        <authorList>
            <person name="Yu H.J."/>
            <person name="Baek S."/>
            <person name="Lee Y.J."/>
            <person name="Cho A."/>
            <person name="Mun J.H."/>
        </authorList>
    </citation>
    <scope>NUCLEOTIDE SEQUENCE [LARGE SCALE GENOMIC DNA]</scope>
    <source>
        <strain evidence="3">cv. WK10039</strain>
    </source>
</reference>
<name>A0A6J0NEJ2_RAPSA</name>
<feature type="signal peptide" evidence="2">
    <location>
        <begin position="1"/>
        <end position="22"/>
    </location>
</feature>
<dbReference type="RefSeq" id="XP_018482551.1">
    <property type="nucleotide sequence ID" value="XM_018627049.2"/>
</dbReference>
<proteinExistence type="predicted"/>
<evidence type="ECO:0000256" key="1">
    <source>
        <dbReference type="ARBA" id="ARBA00022729"/>
    </source>
</evidence>
<feature type="chain" id="PRO_5026757930" evidence="2">
    <location>
        <begin position="23"/>
        <end position="191"/>
    </location>
</feature>
<dbReference type="PANTHER" id="PTHR33470">
    <property type="entry name" value="OS01G0164075 PROTEIN"/>
    <property type="match status" value="1"/>
</dbReference>
<dbReference type="GO" id="GO:0009723">
    <property type="term" value="P:response to ethylene"/>
    <property type="evidence" value="ECO:0007669"/>
    <property type="project" value="TreeGrafter"/>
</dbReference>
<sequence length="191" mass="20684">MTSSSGTGASFLLLALVMVVATADYYVAVPPTTPTLLQPYILPTTFTSPVKTPYLPKPNTEIAIEGLIFCKSGYETYPIQGARVNVICPIVDSYGKLVAKVAISSYPTDLKGYFYFITYGLSHKVKNIKGCKVKLGSSPVSMCKTPTNVNKGFTGASLSSISSKFISRDNLDLYTLEPFYFSSPVSPKPVY</sequence>
<dbReference type="Proteomes" id="UP000504610">
    <property type="component" value="Chromosome 4"/>
</dbReference>
<dbReference type="PANTHER" id="PTHR33470:SF20">
    <property type="entry name" value="POLLEN OLE E 1 ALLERGEN AND EXTENSIN FAMILY PROTEIN"/>
    <property type="match status" value="1"/>
</dbReference>
<accession>A0A6J0NEJ2</accession>
<keyword evidence="1 2" id="KW-0732">Signal</keyword>
<evidence type="ECO:0000313" key="3">
    <source>
        <dbReference type="Proteomes" id="UP000504610"/>
    </source>
</evidence>
<evidence type="ECO:0000313" key="4">
    <source>
        <dbReference type="RefSeq" id="XP_018482551.1"/>
    </source>
</evidence>
<dbReference type="KEGG" id="rsz:108853641"/>
<gene>
    <name evidence="4" type="primary">LOC108853641</name>
</gene>
<reference evidence="4" key="2">
    <citation type="submission" date="2025-08" db="UniProtKB">
        <authorList>
            <consortium name="RefSeq"/>
        </authorList>
    </citation>
    <scope>IDENTIFICATION</scope>
    <source>
        <tissue evidence="4">Leaf</tissue>
    </source>
</reference>
<keyword evidence="3" id="KW-1185">Reference proteome</keyword>
<dbReference type="AlphaFoldDB" id="A0A6J0NEJ2"/>
<dbReference type="GO" id="GO:0071944">
    <property type="term" value="C:cell periphery"/>
    <property type="evidence" value="ECO:0007669"/>
    <property type="project" value="TreeGrafter"/>
</dbReference>
<evidence type="ECO:0000256" key="2">
    <source>
        <dbReference type="SAM" id="SignalP"/>
    </source>
</evidence>
<protein>
    <submittedName>
        <fullName evidence="4">Proline-rich protein 3</fullName>
    </submittedName>
</protein>
<dbReference type="Pfam" id="PF01190">
    <property type="entry name" value="Pollen_Ole_e_1"/>
    <property type="match status" value="1"/>
</dbReference>
<dbReference type="GeneID" id="108853641"/>
<dbReference type="OrthoDB" id="1847243at2759"/>